<accession>A0AA43U9S4</accession>
<dbReference type="PANTHER" id="PTHR21087">
    <property type="entry name" value="SHIKIMATE KINASE"/>
    <property type="match status" value="1"/>
</dbReference>
<keyword evidence="9 11" id="KW-0057">Aromatic amino acid biosynthesis</keyword>
<evidence type="ECO:0000313" key="12">
    <source>
        <dbReference type="EMBL" id="MDO4841346.1"/>
    </source>
</evidence>
<dbReference type="GO" id="GO:0004765">
    <property type="term" value="F:shikimate kinase activity"/>
    <property type="evidence" value="ECO:0007669"/>
    <property type="project" value="UniProtKB-UniRule"/>
</dbReference>
<keyword evidence="11" id="KW-0963">Cytoplasm</keyword>
<dbReference type="PROSITE" id="PS01128">
    <property type="entry name" value="SHIKIMATE_KINASE"/>
    <property type="match status" value="1"/>
</dbReference>
<organism evidence="12 13">
    <name type="scientific">Phoenicibacter congonensis</name>
    <dbReference type="NCBI Taxonomy" id="1944646"/>
    <lineage>
        <taxon>Bacteria</taxon>
        <taxon>Bacillati</taxon>
        <taxon>Actinomycetota</taxon>
        <taxon>Coriobacteriia</taxon>
        <taxon>Eggerthellales</taxon>
        <taxon>Eggerthellaceae</taxon>
        <taxon>Phoenicibacter</taxon>
    </lineage>
</organism>
<dbReference type="AlphaFoldDB" id="A0AA43U9S4"/>
<keyword evidence="5 11" id="KW-0808">Transferase</keyword>
<dbReference type="SUPFAM" id="SSF52540">
    <property type="entry name" value="P-loop containing nucleoside triphosphate hydrolases"/>
    <property type="match status" value="1"/>
</dbReference>
<dbReference type="GO" id="GO:0000287">
    <property type="term" value="F:magnesium ion binding"/>
    <property type="evidence" value="ECO:0007669"/>
    <property type="project" value="UniProtKB-UniRule"/>
</dbReference>
<dbReference type="HAMAP" id="MF_00109">
    <property type="entry name" value="Shikimate_kinase"/>
    <property type="match status" value="1"/>
</dbReference>
<feature type="binding site" evidence="11">
    <location>
        <position position="85"/>
    </location>
    <ligand>
        <name>substrate</name>
    </ligand>
</feature>
<evidence type="ECO:0000256" key="6">
    <source>
        <dbReference type="ARBA" id="ARBA00022741"/>
    </source>
</evidence>
<evidence type="ECO:0000256" key="7">
    <source>
        <dbReference type="ARBA" id="ARBA00022777"/>
    </source>
</evidence>
<feature type="binding site" evidence="11">
    <location>
        <position position="20"/>
    </location>
    <ligand>
        <name>Mg(2+)</name>
        <dbReference type="ChEBI" id="CHEBI:18420"/>
    </ligand>
</feature>
<evidence type="ECO:0000256" key="2">
    <source>
        <dbReference type="ARBA" id="ARBA00006997"/>
    </source>
</evidence>
<dbReference type="EMBL" id="JAUMVS010000012">
    <property type="protein sequence ID" value="MDO4841346.1"/>
    <property type="molecule type" value="Genomic_DNA"/>
</dbReference>
<dbReference type="InterPro" id="IPR027417">
    <property type="entry name" value="P-loop_NTPase"/>
</dbReference>
<evidence type="ECO:0000256" key="4">
    <source>
        <dbReference type="ARBA" id="ARBA00022605"/>
    </source>
</evidence>
<feature type="binding site" evidence="11">
    <location>
        <position position="38"/>
    </location>
    <ligand>
        <name>substrate</name>
    </ligand>
</feature>
<comment type="pathway">
    <text evidence="1 11">Metabolic intermediate biosynthesis; chorismate biosynthesis; chorismate from D-erythrose 4-phosphate and phosphoenolpyruvate: step 5/7.</text>
</comment>
<evidence type="ECO:0000256" key="1">
    <source>
        <dbReference type="ARBA" id="ARBA00004842"/>
    </source>
</evidence>
<dbReference type="Pfam" id="PF01202">
    <property type="entry name" value="SKI"/>
    <property type="match status" value="1"/>
</dbReference>
<keyword evidence="11" id="KW-0460">Magnesium</keyword>
<dbReference type="Proteomes" id="UP001168575">
    <property type="component" value="Unassembled WGS sequence"/>
</dbReference>
<comment type="caution">
    <text evidence="11">Lacks conserved residue(s) required for the propagation of feature annotation.</text>
</comment>
<dbReference type="Gene3D" id="3.40.50.300">
    <property type="entry name" value="P-loop containing nucleotide triphosphate hydrolases"/>
    <property type="match status" value="1"/>
</dbReference>
<evidence type="ECO:0000256" key="5">
    <source>
        <dbReference type="ARBA" id="ARBA00022679"/>
    </source>
</evidence>
<comment type="function">
    <text evidence="11">Catalyzes the specific phosphorylation of the 3-hydroxyl group of shikimic acid using ATP as a cosubstrate.</text>
</comment>
<protein>
    <recommendedName>
        <fullName evidence="3 11">Shikimate kinase</fullName>
        <shortName evidence="11">SK</shortName>
        <ecNumber evidence="3 11">2.7.1.71</ecNumber>
    </recommendedName>
</protein>
<dbReference type="PRINTS" id="PR01100">
    <property type="entry name" value="SHIKIMTKNASE"/>
</dbReference>
<sequence length="180" mass="20632">MKAKLNKTVYFIGFMGAGKTTVARRLAKACSCECIDVDFYIQRMHDKTIPEIFEEFGEKGFRNFETEALEEIANANKPRFVSCGGGVITRDENAAIMKKDGIVIHLYSDAKNGARRISNKDSRPLFKNVRQAQKLFLERLPKYRKACDYEIITTRKNSGRVYHEVLDLLEDEGIIEIIEK</sequence>
<dbReference type="InterPro" id="IPR000623">
    <property type="entry name" value="Shikimate_kinase/TSH1"/>
</dbReference>
<comment type="subcellular location">
    <subcellularLocation>
        <location evidence="11">Cytoplasm</location>
    </subcellularLocation>
</comment>
<gene>
    <name evidence="11" type="primary">aroK</name>
    <name evidence="12" type="ORF">Q3982_01540</name>
</gene>
<dbReference type="EC" id="2.7.1.71" evidence="3 11"/>
<dbReference type="PANTHER" id="PTHR21087:SF16">
    <property type="entry name" value="SHIKIMATE KINASE 1, CHLOROPLASTIC"/>
    <property type="match status" value="1"/>
</dbReference>
<dbReference type="GO" id="GO:0005524">
    <property type="term" value="F:ATP binding"/>
    <property type="evidence" value="ECO:0007669"/>
    <property type="project" value="UniProtKB-UniRule"/>
</dbReference>
<feature type="binding site" evidence="11">
    <location>
        <position position="62"/>
    </location>
    <ligand>
        <name>substrate</name>
    </ligand>
</feature>
<dbReference type="GO" id="GO:0009423">
    <property type="term" value="P:chorismate biosynthetic process"/>
    <property type="evidence" value="ECO:0007669"/>
    <property type="project" value="UniProtKB-UniRule"/>
</dbReference>
<feature type="binding site" evidence="11">
    <location>
        <position position="123"/>
    </location>
    <ligand>
        <name>ATP</name>
        <dbReference type="ChEBI" id="CHEBI:30616"/>
    </ligand>
</feature>
<dbReference type="GO" id="GO:0005829">
    <property type="term" value="C:cytosol"/>
    <property type="evidence" value="ECO:0007669"/>
    <property type="project" value="TreeGrafter"/>
</dbReference>
<comment type="similarity">
    <text evidence="2 11">Belongs to the shikimate kinase family.</text>
</comment>
<keyword evidence="7 11" id="KW-0418">Kinase</keyword>
<feature type="binding site" evidence="11">
    <location>
        <begin position="16"/>
        <end position="21"/>
    </location>
    <ligand>
        <name>ATP</name>
        <dbReference type="ChEBI" id="CHEBI:30616"/>
    </ligand>
</feature>
<dbReference type="InterPro" id="IPR023000">
    <property type="entry name" value="Shikimate_kinase_CS"/>
</dbReference>
<evidence type="ECO:0000256" key="11">
    <source>
        <dbReference type="HAMAP-Rule" id="MF_00109"/>
    </source>
</evidence>
<keyword evidence="4 11" id="KW-0028">Amino-acid biosynthesis</keyword>
<evidence type="ECO:0000256" key="10">
    <source>
        <dbReference type="ARBA" id="ARBA00048567"/>
    </source>
</evidence>
<keyword evidence="11" id="KW-0479">Metal-binding</keyword>
<evidence type="ECO:0000313" key="13">
    <source>
        <dbReference type="Proteomes" id="UP001168575"/>
    </source>
</evidence>
<proteinExistence type="inferred from homology"/>
<comment type="caution">
    <text evidence="12">The sequence shown here is derived from an EMBL/GenBank/DDBJ whole genome shotgun (WGS) entry which is preliminary data.</text>
</comment>
<comment type="subunit">
    <text evidence="11">Monomer.</text>
</comment>
<evidence type="ECO:0000256" key="9">
    <source>
        <dbReference type="ARBA" id="ARBA00023141"/>
    </source>
</evidence>
<evidence type="ECO:0000256" key="3">
    <source>
        <dbReference type="ARBA" id="ARBA00012154"/>
    </source>
</evidence>
<reference evidence="12" key="1">
    <citation type="submission" date="2023-07" db="EMBL/GenBank/DDBJ databases">
        <title>Between Cages and Wild: Unraveling the Impact of Captivity on Animal Microbiomes and Antimicrobial Resistance.</title>
        <authorList>
            <person name="Schmartz G.P."/>
            <person name="Rehner J."/>
            <person name="Schuff M.J."/>
            <person name="Becker S.L."/>
            <person name="Kravczyk M."/>
            <person name="Gurevich A."/>
            <person name="Francke R."/>
            <person name="Mueller R."/>
            <person name="Keller V."/>
            <person name="Keller A."/>
        </authorList>
    </citation>
    <scope>NUCLEOTIDE SEQUENCE</scope>
    <source>
        <strain evidence="12">S12M_St_49</strain>
    </source>
</reference>
<keyword evidence="8 11" id="KW-0067">ATP-binding</keyword>
<dbReference type="GO" id="GO:0009073">
    <property type="term" value="P:aromatic amino acid family biosynthetic process"/>
    <property type="evidence" value="ECO:0007669"/>
    <property type="project" value="UniProtKB-KW"/>
</dbReference>
<comment type="cofactor">
    <cofactor evidence="11">
        <name>Mg(2+)</name>
        <dbReference type="ChEBI" id="CHEBI:18420"/>
    </cofactor>
    <text evidence="11">Binds 1 Mg(2+) ion per subunit.</text>
</comment>
<comment type="catalytic activity">
    <reaction evidence="10 11">
        <text>shikimate + ATP = 3-phosphoshikimate + ADP + H(+)</text>
        <dbReference type="Rhea" id="RHEA:13121"/>
        <dbReference type="ChEBI" id="CHEBI:15378"/>
        <dbReference type="ChEBI" id="CHEBI:30616"/>
        <dbReference type="ChEBI" id="CHEBI:36208"/>
        <dbReference type="ChEBI" id="CHEBI:145989"/>
        <dbReference type="ChEBI" id="CHEBI:456216"/>
        <dbReference type="EC" id="2.7.1.71"/>
    </reaction>
</comment>
<keyword evidence="6 11" id="KW-0547">Nucleotide-binding</keyword>
<feature type="binding site" evidence="11">
    <location>
        <position position="139"/>
    </location>
    <ligand>
        <name>substrate</name>
    </ligand>
</feature>
<dbReference type="GO" id="GO:0008652">
    <property type="term" value="P:amino acid biosynthetic process"/>
    <property type="evidence" value="ECO:0007669"/>
    <property type="project" value="UniProtKB-KW"/>
</dbReference>
<keyword evidence="13" id="KW-1185">Reference proteome</keyword>
<dbReference type="InterPro" id="IPR031322">
    <property type="entry name" value="Shikimate/glucono_kinase"/>
</dbReference>
<evidence type="ECO:0000256" key="8">
    <source>
        <dbReference type="ARBA" id="ARBA00022840"/>
    </source>
</evidence>
<dbReference type="CDD" id="cd00464">
    <property type="entry name" value="SK"/>
    <property type="match status" value="1"/>
</dbReference>
<name>A0AA43U9S4_9ACTN</name>